<organism evidence="2 3">
    <name type="scientific">Deinococcus koreensis</name>
    <dbReference type="NCBI Taxonomy" id="2054903"/>
    <lineage>
        <taxon>Bacteria</taxon>
        <taxon>Thermotogati</taxon>
        <taxon>Deinococcota</taxon>
        <taxon>Deinococci</taxon>
        <taxon>Deinococcales</taxon>
        <taxon>Deinococcaceae</taxon>
        <taxon>Deinococcus</taxon>
    </lineage>
</organism>
<dbReference type="AlphaFoldDB" id="A0A2K3UWH1"/>
<keyword evidence="3" id="KW-1185">Reference proteome</keyword>
<dbReference type="PANTHER" id="PTHR45228">
    <property type="entry name" value="CYCLIC DI-GMP PHOSPHODIESTERASE TM_0186-RELATED"/>
    <property type="match status" value="1"/>
</dbReference>
<comment type="caution">
    <text evidence="2">The sequence shown here is derived from an EMBL/GenBank/DDBJ whole genome shotgun (WGS) entry which is preliminary data.</text>
</comment>
<dbReference type="Gene3D" id="1.10.3210.10">
    <property type="entry name" value="Hypothetical protein af1432"/>
    <property type="match status" value="1"/>
</dbReference>
<dbReference type="SUPFAM" id="SSF109604">
    <property type="entry name" value="HD-domain/PDEase-like"/>
    <property type="match status" value="1"/>
</dbReference>
<dbReference type="Pfam" id="PF13487">
    <property type="entry name" value="HD_5"/>
    <property type="match status" value="1"/>
</dbReference>
<gene>
    <name evidence="2" type="ORF">CVO96_05405</name>
</gene>
<dbReference type="Gene3D" id="1.25.40.10">
    <property type="entry name" value="Tetratricopeptide repeat domain"/>
    <property type="match status" value="1"/>
</dbReference>
<sequence length="579" mass="62056">MLDAARHAEIEARQTGDDRNLALALWECGRALNHLARPREALSALLEAVAFLPPDDRALQARCWHQAAWAQHHLACDTDAQEYLSLALRLAREAADHATELDVLEDLAEFQVARGHPRSALESLEVYVAARRALPGQAGLARALVRLSQVKLLGLRADPEEPGGPQEVRGWLTEALRRLPTERALNPDEALDTLAGEAHACLSVTCLLLGDAAEARTQAERALGLLRGCGAQRAALRVVPQLARATLALGNPALALSELDAALAAAAALGAGPRLPQDAGEAPGYGPQGAGNQADYRAERAALHLAACEAHEALGQSAQALTHHRAYHALDAQQRQAQVHERSQAAHARVGLDATRQEARLQRERGDALEQLVQARTAEVRRNQRAVIDLLAGAAEFRDAPLGPHTRWVGEAAAALGRELGLDTVQSAELGLAARLHDVGKIAIPDSILLKEGPLSEEEWSVMRTHVALGARLLTQPGATEGGGPLLELAAQIALTHHECWDASGYPAGLSGENIPLPGRIVRVVDTFDALLTHRPYKSAWSEAEALSYLRAHAGTLFDPACVCAFEALYGRRALPERR</sequence>
<dbReference type="PROSITE" id="PS51832">
    <property type="entry name" value="HD_GYP"/>
    <property type="match status" value="1"/>
</dbReference>
<reference evidence="2 3" key="1">
    <citation type="submission" date="2018-01" db="EMBL/GenBank/DDBJ databases">
        <title>Deinococcus koreensis sp. nov., a radiation-resistant bacterium isolated from river water.</title>
        <authorList>
            <person name="Choi A."/>
        </authorList>
    </citation>
    <scope>NUCLEOTIDE SEQUENCE [LARGE SCALE GENOMIC DNA]</scope>
    <source>
        <strain evidence="2 3">SJW1-2</strain>
    </source>
</reference>
<dbReference type="InterPro" id="IPR052020">
    <property type="entry name" value="Cyclic_di-GMP/3'3'-cGAMP_PDE"/>
</dbReference>
<dbReference type="RefSeq" id="WP_103311178.1">
    <property type="nucleotide sequence ID" value="NZ_PPPD01000001.1"/>
</dbReference>
<dbReference type="InterPro" id="IPR011990">
    <property type="entry name" value="TPR-like_helical_dom_sf"/>
</dbReference>
<dbReference type="SMART" id="SM00471">
    <property type="entry name" value="HDc"/>
    <property type="match status" value="1"/>
</dbReference>
<evidence type="ECO:0000259" key="1">
    <source>
        <dbReference type="PROSITE" id="PS51832"/>
    </source>
</evidence>
<dbReference type="InterPro" id="IPR003607">
    <property type="entry name" value="HD/PDEase_dom"/>
</dbReference>
<protein>
    <recommendedName>
        <fullName evidence="1">HD-GYP domain-containing protein</fullName>
    </recommendedName>
</protein>
<dbReference type="Proteomes" id="UP000236379">
    <property type="component" value="Unassembled WGS sequence"/>
</dbReference>
<evidence type="ECO:0000313" key="2">
    <source>
        <dbReference type="EMBL" id="PNY80878.1"/>
    </source>
</evidence>
<dbReference type="EMBL" id="PPPD01000001">
    <property type="protein sequence ID" value="PNY80878.1"/>
    <property type="molecule type" value="Genomic_DNA"/>
</dbReference>
<evidence type="ECO:0000313" key="3">
    <source>
        <dbReference type="Proteomes" id="UP000236379"/>
    </source>
</evidence>
<dbReference type="CDD" id="cd00077">
    <property type="entry name" value="HDc"/>
    <property type="match status" value="1"/>
</dbReference>
<dbReference type="SUPFAM" id="SSF48452">
    <property type="entry name" value="TPR-like"/>
    <property type="match status" value="2"/>
</dbReference>
<name>A0A2K3UWH1_9DEIO</name>
<accession>A0A2K3UWH1</accession>
<dbReference type="PANTHER" id="PTHR45228:SF8">
    <property type="entry name" value="TWO-COMPONENT RESPONSE REGULATOR-RELATED"/>
    <property type="match status" value="1"/>
</dbReference>
<proteinExistence type="predicted"/>
<dbReference type="OrthoDB" id="62858at2"/>
<feature type="domain" description="HD-GYP" evidence="1">
    <location>
        <begin position="380"/>
        <end position="579"/>
    </location>
</feature>
<dbReference type="InterPro" id="IPR037522">
    <property type="entry name" value="HD_GYP_dom"/>
</dbReference>